<dbReference type="OrthoDB" id="6493944at2759"/>
<comment type="similarity">
    <text evidence="2">Belongs to the SLC13A/DASS transporter (TC 2.A.47) family. NADC subfamily.</text>
</comment>
<dbReference type="OMA" id="LMGIWWM"/>
<dbReference type="STRING" id="7238.B4ILI4"/>
<feature type="transmembrane region" description="Helical" evidence="7">
    <location>
        <begin position="437"/>
        <end position="464"/>
    </location>
</feature>
<evidence type="ECO:0000256" key="7">
    <source>
        <dbReference type="SAM" id="Phobius"/>
    </source>
</evidence>
<dbReference type="HOGENOM" id="CLU_005170_9_1_1"/>
<evidence type="ECO:0000256" key="5">
    <source>
        <dbReference type="ARBA" id="ARBA00022989"/>
    </source>
</evidence>
<keyword evidence="3" id="KW-0813">Transport</keyword>
<keyword evidence="4 7" id="KW-0812">Transmembrane</keyword>
<organism evidence="9">
    <name type="scientific">Drosophila sechellia</name>
    <name type="common">Fruit fly</name>
    <dbReference type="NCBI Taxonomy" id="7238"/>
    <lineage>
        <taxon>Eukaryota</taxon>
        <taxon>Metazoa</taxon>
        <taxon>Ecdysozoa</taxon>
        <taxon>Arthropoda</taxon>
        <taxon>Hexapoda</taxon>
        <taxon>Insecta</taxon>
        <taxon>Pterygota</taxon>
        <taxon>Neoptera</taxon>
        <taxon>Endopterygota</taxon>
        <taxon>Diptera</taxon>
        <taxon>Brachycera</taxon>
        <taxon>Muscomorpha</taxon>
        <taxon>Ephydroidea</taxon>
        <taxon>Drosophilidae</taxon>
        <taxon>Drosophila</taxon>
        <taxon>Sophophora</taxon>
    </lineage>
</organism>
<name>B4ILI4_DROSE</name>
<dbReference type="InterPro" id="IPR001898">
    <property type="entry name" value="SLC13A/DASS"/>
</dbReference>
<comment type="subcellular location">
    <subcellularLocation>
        <location evidence="1">Membrane</location>
        <topology evidence="1">Multi-pass membrane protein</topology>
    </subcellularLocation>
</comment>
<dbReference type="GO" id="GO:0005886">
    <property type="term" value="C:plasma membrane"/>
    <property type="evidence" value="ECO:0007669"/>
    <property type="project" value="TreeGrafter"/>
</dbReference>
<feature type="transmembrane region" description="Helical" evidence="7">
    <location>
        <begin position="247"/>
        <end position="269"/>
    </location>
</feature>
<evidence type="ECO:0000256" key="1">
    <source>
        <dbReference type="ARBA" id="ARBA00004141"/>
    </source>
</evidence>
<feature type="transmembrane region" description="Helical" evidence="7">
    <location>
        <begin position="476"/>
        <end position="495"/>
    </location>
</feature>
<evidence type="ECO:0000256" key="3">
    <source>
        <dbReference type="ARBA" id="ARBA00022448"/>
    </source>
</evidence>
<dbReference type="PANTHER" id="PTHR10283">
    <property type="entry name" value="SOLUTE CARRIER FAMILY 13 MEMBER"/>
    <property type="match status" value="1"/>
</dbReference>
<dbReference type="GO" id="GO:0015141">
    <property type="term" value="F:succinate transmembrane transporter activity"/>
    <property type="evidence" value="ECO:0007669"/>
    <property type="project" value="TreeGrafter"/>
</dbReference>
<feature type="transmembrane region" description="Helical" evidence="7">
    <location>
        <begin position="515"/>
        <end position="533"/>
    </location>
</feature>
<feature type="transmembrane region" description="Helical" evidence="7">
    <location>
        <begin position="200"/>
        <end position="227"/>
    </location>
</feature>
<gene>
    <name evidence="8" type="primary">Dsec\GM17692</name>
    <name evidence="8" type="ORF">Dsec_GM17692</name>
</gene>
<dbReference type="AlphaFoldDB" id="B4ILI4"/>
<proteinExistence type="inferred from homology"/>
<accession>B4ILI4</accession>
<dbReference type="PANTHER" id="PTHR10283:SF82">
    <property type="entry name" value="SOLUTE CARRIER FAMILY 13 MEMBER 2"/>
    <property type="match status" value="1"/>
</dbReference>
<evidence type="ECO:0000256" key="2">
    <source>
        <dbReference type="ARBA" id="ARBA00006772"/>
    </source>
</evidence>
<reference evidence="8 9" key="1">
    <citation type="journal article" date="2007" name="Nature">
        <title>Evolution of genes and genomes on the Drosophila phylogeny.</title>
        <authorList>
            <consortium name="Drosophila 12 Genomes Consortium"/>
            <person name="Clark A.G."/>
            <person name="Eisen M.B."/>
            <person name="Smith D.R."/>
            <person name="Bergman C.M."/>
            <person name="Oliver B."/>
            <person name="Markow T.A."/>
            <person name="Kaufman T.C."/>
            <person name="Kellis M."/>
            <person name="Gelbart W."/>
            <person name="Iyer V.N."/>
            <person name="Pollard D.A."/>
            <person name="Sackton T.B."/>
            <person name="Larracuente A.M."/>
            <person name="Singh N.D."/>
            <person name="Abad J.P."/>
            <person name="Abt D.N."/>
            <person name="Adryan B."/>
            <person name="Aguade M."/>
            <person name="Akashi H."/>
            <person name="Anderson W.W."/>
            <person name="Aquadro C.F."/>
            <person name="Ardell D.H."/>
            <person name="Arguello R."/>
            <person name="Artieri C.G."/>
            <person name="Barbash D.A."/>
            <person name="Barker D."/>
            <person name="Barsanti P."/>
            <person name="Batterham P."/>
            <person name="Batzoglou S."/>
            <person name="Begun D."/>
            <person name="Bhutkar A."/>
            <person name="Blanco E."/>
            <person name="Bosak S.A."/>
            <person name="Bradley R.K."/>
            <person name="Brand A.D."/>
            <person name="Brent M.R."/>
            <person name="Brooks A.N."/>
            <person name="Brown R.H."/>
            <person name="Butlin R.K."/>
            <person name="Caggese C."/>
            <person name="Calvi B.R."/>
            <person name="Bernardo de Carvalho A."/>
            <person name="Caspi A."/>
            <person name="Castrezana S."/>
            <person name="Celniker S.E."/>
            <person name="Chang J.L."/>
            <person name="Chapple C."/>
            <person name="Chatterji S."/>
            <person name="Chinwalla A."/>
            <person name="Civetta A."/>
            <person name="Clifton S.W."/>
            <person name="Comeron J.M."/>
            <person name="Costello J.C."/>
            <person name="Coyne J.A."/>
            <person name="Daub J."/>
            <person name="David R.G."/>
            <person name="Delcher A.L."/>
            <person name="Delehaunty K."/>
            <person name="Do C.B."/>
            <person name="Ebling H."/>
            <person name="Edwards K."/>
            <person name="Eickbush T."/>
            <person name="Evans J.D."/>
            <person name="Filipski A."/>
            <person name="Findeiss S."/>
            <person name="Freyhult E."/>
            <person name="Fulton L."/>
            <person name="Fulton R."/>
            <person name="Garcia A.C."/>
            <person name="Gardiner A."/>
            <person name="Garfield D.A."/>
            <person name="Garvin B.E."/>
            <person name="Gibson G."/>
            <person name="Gilbert D."/>
            <person name="Gnerre S."/>
            <person name="Godfrey J."/>
            <person name="Good R."/>
            <person name="Gotea V."/>
            <person name="Gravely B."/>
            <person name="Greenberg A.J."/>
            <person name="Griffiths-Jones S."/>
            <person name="Gross S."/>
            <person name="Guigo R."/>
            <person name="Gustafson E.A."/>
            <person name="Haerty W."/>
            <person name="Hahn M.W."/>
            <person name="Halligan D.L."/>
            <person name="Halpern A.L."/>
            <person name="Halter G.M."/>
            <person name="Han M.V."/>
            <person name="Heger A."/>
            <person name="Hillier L."/>
            <person name="Hinrichs A.S."/>
            <person name="Holmes I."/>
            <person name="Hoskins R.A."/>
            <person name="Hubisz M.J."/>
            <person name="Hultmark D."/>
            <person name="Huntley M.A."/>
            <person name="Jaffe D.B."/>
            <person name="Jagadeeshan S."/>
            <person name="Jeck W.R."/>
            <person name="Johnson J."/>
            <person name="Jones C.D."/>
            <person name="Jordan W.C."/>
            <person name="Karpen G.H."/>
            <person name="Kataoka E."/>
            <person name="Keightley P.D."/>
            <person name="Kheradpour P."/>
            <person name="Kirkness E.F."/>
            <person name="Koerich L.B."/>
            <person name="Kristiansen K."/>
            <person name="Kudrna D."/>
            <person name="Kulathinal R.J."/>
            <person name="Kumar S."/>
            <person name="Kwok R."/>
            <person name="Lander E."/>
            <person name="Langley C.H."/>
            <person name="Lapoint R."/>
            <person name="Lazzaro B.P."/>
            <person name="Lee S.J."/>
            <person name="Levesque L."/>
            <person name="Li R."/>
            <person name="Lin C.F."/>
            <person name="Lin M.F."/>
            <person name="Lindblad-Toh K."/>
            <person name="Llopart A."/>
            <person name="Long M."/>
            <person name="Low L."/>
            <person name="Lozovsky E."/>
            <person name="Lu J."/>
            <person name="Luo M."/>
            <person name="Machado C.A."/>
            <person name="Makalowski W."/>
            <person name="Marzo M."/>
            <person name="Matsuda M."/>
            <person name="Matzkin L."/>
            <person name="McAllister B."/>
            <person name="McBride C.S."/>
            <person name="McKernan B."/>
            <person name="McKernan K."/>
            <person name="Mendez-Lago M."/>
            <person name="Minx P."/>
            <person name="Mollenhauer M.U."/>
            <person name="Montooth K."/>
            <person name="Mount S.M."/>
            <person name="Mu X."/>
            <person name="Myers E."/>
            <person name="Negre B."/>
            <person name="Newfeld S."/>
            <person name="Nielsen R."/>
            <person name="Noor M.A."/>
            <person name="O'Grady P."/>
            <person name="Pachter L."/>
            <person name="Papaceit M."/>
            <person name="Parisi M.J."/>
            <person name="Parisi M."/>
            <person name="Parts L."/>
            <person name="Pedersen J.S."/>
            <person name="Pesole G."/>
            <person name="Phillippy A.M."/>
            <person name="Ponting C.P."/>
            <person name="Pop M."/>
            <person name="Porcelli D."/>
            <person name="Powell J.R."/>
            <person name="Prohaska S."/>
            <person name="Pruitt K."/>
            <person name="Puig M."/>
            <person name="Quesneville H."/>
            <person name="Ram K.R."/>
            <person name="Rand D."/>
            <person name="Rasmussen M.D."/>
            <person name="Reed L.K."/>
            <person name="Reenan R."/>
            <person name="Reily A."/>
            <person name="Remington K.A."/>
            <person name="Rieger T.T."/>
            <person name="Ritchie M.G."/>
            <person name="Robin C."/>
            <person name="Rogers Y.H."/>
            <person name="Rohde C."/>
            <person name="Rozas J."/>
            <person name="Rubenfield M.J."/>
            <person name="Ruiz A."/>
            <person name="Russo S."/>
            <person name="Salzberg S.L."/>
            <person name="Sanchez-Gracia A."/>
            <person name="Saranga D.J."/>
            <person name="Sato H."/>
            <person name="Schaeffer S.W."/>
            <person name="Schatz M.C."/>
            <person name="Schlenke T."/>
            <person name="Schwartz R."/>
            <person name="Segarra C."/>
            <person name="Singh R.S."/>
            <person name="Sirot L."/>
            <person name="Sirota M."/>
            <person name="Sisneros N.B."/>
            <person name="Smith C.D."/>
            <person name="Smith T.F."/>
            <person name="Spieth J."/>
            <person name="Stage D.E."/>
            <person name="Stark A."/>
            <person name="Stephan W."/>
            <person name="Strausberg R.L."/>
            <person name="Strempel S."/>
            <person name="Sturgill D."/>
            <person name="Sutton G."/>
            <person name="Sutton G.G."/>
            <person name="Tao W."/>
            <person name="Teichmann S."/>
            <person name="Tobari Y.N."/>
            <person name="Tomimura Y."/>
            <person name="Tsolas J.M."/>
            <person name="Valente V.L."/>
            <person name="Venter E."/>
            <person name="Venter J.C."/>
            <person name="Vicario S."/>
            <person name="Vieira F.G."/>
            <person name="Vilella A.J."/>
            <person name="Villasante A."/>
            <person name="Walenz B."/>
            <person name="Wang J."/>
            <person name="Wasserman M."/>
            <person name="Watts T."/>
            <person name="Wilson D."/>
            <person name="Wilson R.K."/>
            <person name="Wing R.A."/>
            <person name="Wolfner M.F."/>
            <person name="Wong A."/>
            <person name="Wong G.K."/>
            <person name="Wu C.I."/>
            <person name="Wu G."/>
            <person name="Yamamoto D."/>
            <person name="Yang H.P."/>
            <person name="Yang S.P."/>
            <person name="Yorke J.A."/>
            <person name="Yoshida K."/>
            <person name="Zdobnov E."/>
            <person name="Zhang P."/>
            <person name="Zhang Y."/>
            <person name="Zimin A.V."/>
            <person name="Baldwin J."/>
            <person name="Abdouelleil A."/>
            <person name="Abdulkadir J."/>
            <person name="Abebe A."/>
            <person name="Abera B."/>
            <person name="Abreu J."/>
            <person name="Acer S.C."/>
            <person name="Aftuck L."/>
            <person name="Alexander A."/>
            <person name="An P."/>
            <person name="Anderson E."/>
            <person name="Anderson S."/>
            <person name="Arachi H."/>
            <person name="Azer M."/>
            <person name="Bachantsang P."/>
            <person name="Barry A."/>
            <person name="Bayul T."/>
            <person name="Berlin A."/>
            <person name="Bessette D."/>
            <person name="Bloom T."/>
            <person name="Blye J."/>
            <person name="Boguslavskiy L."/>
            <person name="Bonnet C."/>
            <person name="Boukhgalter B."/>
            <person name="Bourzgui I."/>
            <person name="Brown A."/>
            <person name="Cahill P."/>
            <person name="Channer S."/>
            <person name="Cheshatsang Y."/>
            <person name="Chuda L."/>
            <person name="Citroen M."/>
            <person name="Collymore A."/>
            <person name="Cooke P."/>
            <person name="Costello M."/>
            <person name="D'Aco K."/>
            <person name="Daza R."/>
            <person name="De Haan G."/>
            <person name="DeGray S."/>
            <person name="DeMaso C."/>
            <person name="Dhargay N."/>
            <person name="Dooley K."/>
            <person name="Dooley E."/>
            <person name="Doricent M."/>
            <person name="Dorje P."/>
            <person name="Dorjee K."/>
            <person name="Dupes A."/>
            <person name="Elong R."/>
            <person name="Falk J."/>
            <person name="Farina A."/>
            <person name="Faro S."/>
            <person name="Ferguson D."/>
            <person name="Fisher S."/>
            <person name="Foley C.D."/>
            <person name="Franke A."/>
            <person name="Friedrich D."/>
            <person name="Gadbois L."/>
            <person name="Gearin G."/>
            <person name="Gearin C.R."/>
            <person name="Giannoukos G."/>
            <person name="Goode T."/>
            <person name="Graham J."/>
            <person name="Grandbois E."/>
            <person name="Grewal S."/>
            <person name="Gyaltsen K."/>
            <person name="Hafez N."/>
            <person name="Hagos B."/>
            <person name="Hall J."/>
            <person name="Henson C."/>
            <person name="Hollinger A."/>
            <person name="Honan T."/>
            <person name="Huard M.D."/>
            <person name="Hughes L."/>
            <person name="Hurhula B."/>
            <person name="Husby M.E."/>
            <person name="Kamat A."/>
            <person name="Kanga B."/>
            <person name="Kashin S."/>
            <person name="Khazanovich D."/>
            <person name="Kisner P."/>
            <person name="Lance K."/>
            <person name="Lara M."/>
            <person name="Lee W."/>
            <person name="Lennon N."/>
            <person name="Letendre F."/>
            <person name="LeVine R."/>
            <person name="Lipovsky A."/>
            <person name="Liu X."/>
            <person name="Liu J."/>
            <person name="Liu S."/>
            <person name="Lokyitsang T."/>
            <person name="Lokyitsang Y."/>
            <person name="Lubonja R."/>
            <person name="Lui A."/>
            <person name="MacDonald P."/>
            <person name="Magnisalis V."/>
            <person name="Maru K."/>
            <person name="Matthews C."/>
            <person name="McCusker W."/>
            <person name="McDonough S."/>
            <person name="Mehta T."/>
            <person name="Meldrim J."/>
            <person name="Meneus L."/>
            <person name="Mihai O."/>
            <person name="Mihalev A."/>
            <person name="Mihova T."/>
            <person name="Mittelman R."/>
            <person name="Mlenga V."/>
            <person name="Montmayeur A."/>
            <person name="Mulrain L."/>
            <person name="Navidi A."/>
            <person name="Naylor J."/>
            <person name="Negash T."/>
            <person name="Nguyen T."/>
            <person name="Nguyen N."/>
            <person name="Nicol R."/>
            <person name="Norbu C."/>
            <person name="Norbu N."/>
            <person name="Novod N."/>
            <person name="O'Neill B."/>
            <person name="Osman S."/>
            <person name="Markiewicz E."/>
            <person name="Oyono O.L."/>
            <person name="Patti C."/>
            <person name="Phunkhang P."/>
            <person name="Pierre F."/>
            <person name="Priest M."/>
            <person name="Raghuraman S."/>
            <person name="Rege F."/>
            <person name="Reyes R."/>
            <person name="Rise C."/>
            <person name="Rogov P."/>
            <person name="Ross K."/>
            <person name="Ryan E."/>
            <person name="Settipalli S."/>
            <person name="Shea T."/>
            <person name="Sherpa N."/>
            <person name="Shi L."/>
            <person name="Shih D."/>
            <person name="Sparrow T."/>
            <person name="Spaulding J."/>
            <person name="Stalker J."/>
            <person name="Stange-Thomann N."/>
            <person name="Stavropoulos S."/>
            <person name="Stone C."/>
            <person name="Strader C."/>
            <person name="Tesfaye S."/>
            <person name="Thomson T."/>
            <person name="Thoulutsang Y."/>
            <person name="Thoulutsang D."/>
            <person name="Topham K."/>
            <person name="Topping I."/>
            <person name="Tsamla T."/>
            <person name="Vassiliev H."/>
            <person name="Vo A."/>
            <person name="Wangchuk T."/>
            <person name="Wangdi T."/>
            <person name="Weiand M."/>
            <person name="Wilkinson J."/>
            <person name="Wilson A."/>
            <person name="Yadav S."/>
            <person name="Young G."/>
            <person name="Yu Q."/>
            <person name="Zembek L."/>
            <person name="Zhong D."/>
            <person name="Zimmer A."/>
            <person name="Zwirko Z."/>
            <person name="Jaffe D.B."/>
            <person name="Alvarez P."/>
            <person name="Brockman W."/>
            <person name="Butler J."/>
            <person name="Chin C."/>
            <person name="Gnerre S."/>
            <person name="Grabherr M."/>
            <person name="Kleber M."/>
            <person name="Mauceli E."/>
            <person name="MacCallum I."/>
        </authorList>
    </citation>
    <scope>NUCLEOTIDE SEQUENCE [LARGE SCALE GENOMIC DNA]</scope>
    <source>
        <strain evidence="9">Rob3c / Tucson 14021-0248.25</strain>
    </source>
</reference>
<evidence type="ECO:0000256" key="4">
    <source>
        <dbReference type="ARBA" id="ARBA00022692"/>
    </source>
</evidence>
<feature type="transmembrane region" description="Helical" evidence="7">
    <location>
        <begin position="397"/>
        <end position="416"/>
    </location>
</feature>
<dbReference type="GO" id="GO:0015137">
    <property type="term" value="F:citrate transmembrane transporter activity"/>
    <property type="evidence" value="ECO:0007669"/>
    <property type="project" value="TreeGrafter"/>
</dbReference>
<evidence type="ECO:0000313" key="8">
    <source>
        <dbReference type="EMBL" id="EDW53871.1"/>
    </source>
</evidence>
<keyword evidence="5 7" id="KW-1133">Transmembrane helix</keyword>
<dbReference type="PROSITE" id="PS01271">
    <property type="entry name" value="NA_SULFATE"/>
    <property type="match status" value="1"/>
</dbReference>
<dbReference type="KEGG" id="dse:6620385"/>
<dbReference type="EMBL" id="CH480873">
    <property type="protein sequence ID" value="EDW53871.1"/>
    <property type="molecule type" value="Genomic_DNA"/>
</dbReference>
<feature type="transmembrane region" description="Helical" evidence="7">
    <location>
        <begin position="49"/>
        <end position="73"/>
    </location>
</feature>
<feature type="transmembrane region" description="Helical" evidence="7">
    <location>
        <begin position="134"/>
        <end position="151"/>
    </location>
</feature>
<keyword evidence="9" id="KW-1185">Reference proteome</keyword>
<feature type="transmembrane region" description="Helical" evidence="7">
    <location>
        <begin position="342"/>
        <end position="363"/>
    </location>
</feature>
<evidence type="ECO:0000256" key="6">
    <source>
        <dbReference type="ARBA" id="ARBA00023136"/>
    </source>
</evidence>
<feature type="transmembrane region" description="Helical" evidence="7">
    <location>
        <begin position="93"/>
        <end position="113"/>
    </location>
</feature>
<dbReference type="Proteomes" id="UP000001292">
    <property type="component" value="Unassembled WGS sequence"/>
</dbReference>
<dbReference type="Pfam" id="PF00939">
    <property type="entry name" value="Na_sulph_symp"/>
    <property type="match status" value="1"/>
</dbReference>
<dbReference type="InterPro" id="IPR031312">
    <property type="entry name" value="Na/sul_symport_CS"/>
</dbReference>
<keyword evidence="6 7" id="KW-0472">Membrane</keyword>
<sequence>MADPGEQRKFVLGRCCIFHWRGKASIIIPLITLPILIHGLQNDMAEFKCMWLIVTMALLWITETLPIYVTALFPLVFCPLLGLVNASIVCKQYFTDTIVVFLGGLIVALGIEYSNLHIRIALRVIRIVGGSPRRLFIGMMSVSTFLGLWISNSAGTAMMCPIVKALVNELDANKIFPVYMTQEEEPVEEGDPPHPSKITIAFYAGIAYAASIGGLGTLIGTGTNLVFKGIYSERFPTSTVEITFANFMFYSIPLMVFVNISLVIIGFLITHMGLFRPNSKTGKIISEANTNRKLMEDVLRQRHIDLGPMSCHEIQMAIVFAFMIVLLITRKPSFFTGWSDLIDAKVVGSSAGVSFIVLLIFALPTQYTFFKYCCGKGPFTAQAIDALLSWEYVLRNIPWGLLFLLGGGFALAVASKESGLNVMISNAMQVLVGLPNILVQSITFISANLLSAFNANVVVANIVLPILCEMSLALDLHPLILTLPACLGISMVYFLPVSTPPNAIVTQYAHIKTKYFACCGILPTIIGISVALVNTNTWGLIIFPETKSFPDWAMKIKNETKI</sequence>
<evidence type="ECO:0000313" key="9">
    <source>
        <dbReference type="Proteomes" id="UP000001292"/>
    </source>
</evidence>
<feature type="transmembrane region" description="Helical" evidence="7">
    <location>
        <begin position="314"/>
        <end position="330"/>
    </location>
</feature>
<protein>
    <submittedName>
        <fullName evidence="8">GM17692</fullName>
    </submittedName>
</protein>
<dbReference type="PhylomeDB" id="B4ILI4"/>